<gene>
    <name evidence="2" type="ORF">DM02DRAFT_517844</name>
</gene>
<feature type="domain" description="Heterokaryon incompatibility" evidence="1">
    <location>
        <begin position="47"/>
        <end position="140"/>
    </location>
</feature>
<proteinExistence type="predicted"/>
<feature type="non-terminal residue" evidence="2">
    <location>
        <position position="140"/>
    </location>
</feature>
<protein>
    <submittedName>
        <fullName evidence="2">HET-domain-containing protein</fullName>
    </submittedName>
</protein>
<evidence type="ECO:0000313" key="2">
    <source>
        <dbReference type="EMBL" id="PVI04839.1"/>
    </source>
</evidence>
<dbReference type="OrthoDB" id="194358at2759"/>
<accession>A0A2V1E3X5</accession>
<dbReference type="InterPro" id="IPR052895">
    <property type="entry name" value="HetReg/Transcr_Mod"/>
</dbReference>
<evidence type="ECO:0000313" key="3">
    <source>
        <dbReference type="Proteomes" id="UP000244855"/>
    </source>
</evidence>
<dbReference type="Pfam" id="PF06985">
    <property type="entry name" value="HET"/>
    <property type="match status" value="1"/>
</dbReference>
<dbReference type="PANTHER" id="PTHR24148">
    <property type="entry name" value="ANKYRIN REPEAT DOMAIN-CONTAINING PROTEIN 39 HOMOLOG-RELATED"/>
    <property type="match status" value="1"/>
</dbReference>
<evidence type="ECO:0000259" key="1">
    <source>
        <dbReference type="Pfam" id="PF06985"/>
    </source>
</evidence>
<dbReference type="EMBL" id="KZ805318">
    <property type="protein sequence ID" value="PVI04839.1"/>
    <property type="molecule type" value="Genomic_DNA"/>
</dbReference>
<organism evidence="2 3">
    <name type="scientific">Periconia macrospinosa</name>
    <dbReference type="NCBI Taxonomy" id="97972"/>
    <lineage>
        <taxon>Eukaryota</taxon>
        <taxon>Fungi</taxon>
        <taxon>Dikarya</taxon>
        <taxon>Ascomycota</taxon>
        <taxon>Pezizomycotina</taxon>
        <taxon>Dothideomycetes</taxon>
        <taxon>Pleosporomycetidae</taxon>
        <taxon>Pleosporales</taxon>
        <taxon>Massarineae</taxon>
        <taxon>Periconiaceae</taxon>
        <taxon>Periconia</taxon>
    </lineage>
</organism>
<sequence>METFQHAPINTGARQIRLLNISPTADDDTLRCWIKVFDLDDLLTPDYRALSYTWGPPPAQSVMLLNEKPFLVRDNLYNFLYNFRARLVEYAGQRGFEEEVQWLWIDQICIDQSTTKERNHQVEMMSDIYRRANYVYVWLG</sequence>
<reference evidence="2 3" key="1">
    <citation type="journal article" date="2018" name="Sci. Rep.">
        <title>Comparative genomics provides insights into the lifestyle and reveals functional heterogeneity of dark septate endophytic fungi.</title>
        <authorList>
            <person name="Knapp D.G."/>
            <person name="Nemeth J.B."/>
            <person name="Barry K."/>
            <person name="Hainaut M."/>
            <person name="Henrissat B."/>
            <person name="Johnson J."/>
            <person name="Kuo A."/>
            <person name="Lim J.H.P."/>
            <person name="Lipzen A."/>
            <person name="Nolan M."/>
            <person name="Ohm R.A."/>
            <person name="Tamas L."/>
            <person name="Grigoriev I.V."/>
            <person name="Spatafora J.W."/>
            <person name="Nagy L.G."/>
            <person name="Kovacs G.M."/>
        </authorList>
    </citation>
    <scope>NUCLEOTIDE SEQUENCE [LARGE SCALE GENOMIC DNA]</scope>
    <source>
        <strain evidence="2 3">DSE2036</strain>
    </source>
</reference>
<dbReference type="AlphaFoldDB" id="A0A2V1E3X5"/>
<dbReference type="InterPro" id="IPR010730">
    <property type="entry name" value="HET"/>
</dbReference>
<dbReference type="Proteomes" id="UP000244855">
    <property type="component" value="Unassembled WGS sequence"/>
</dbReference>
<name>A0A2V1E3X5_9PLEO</name>
<keyword evidence="3" id="KW-1185">Reference proteome</keyword>
<dbReference type="STRING" id="97972.A0A2V1E3X5"/>
<dbReference type="PANTHER" id="PTHR24148:SF73">
    <property type="entry name" value="HET DOMAIN PROTEIN (AFU_ORTHOLOGUE AFUA_8G01020)"/>
    <property type="match status" value="1"/>
</dbReference>